<dbReference type="InterPro" id="IPR011663">
    <property type="entry name" value="UTRA"/>
</dbReference>
<keyword evidence="6" id="KW-1185">Reference proteome</keyword>
<dbReference type="SUPFAM" id="SSF46785">
    <property type="entry name" value="Winged helix' DNA-binding domain"/>
    <property type="match status" value="1"/>
</dbReference>
<dbReference type="SMART" id="SM00345">
    <property type="entry name" value="HTH_GNTR"/>
    <property type="match status" value="1"/>
</dbReference>
<dbReference type="PANTHER" id="PTHR44846">
    <property type="entry name" value="MANNOSYL-D-GLYCERATE TRANSPORT/METABOLISM SYSTEM REPRESSOR MNGR-RELATED"/>
    <property type="match status" value="1"/>
</dbReference>
<accession>A0ABU2BMK4</accession>
<dbReference type="Proteomes" id="UP001183817">
    <property type="component" value="Unassembled WGS sequence"/>
</dbReference>
<dbReference type="PROSITE" id="PS50949">
    <property type="entry name" value="HTH_GNTR"/>
    <property type="match status" value="1"/>
</dbReference>
<comment type="caution">
    <text evidence="5">The sequence shown here is derived from an EMBL/GenBank/DDBJ whole genome shotgun (WGS) entry which is preliminary data.</text>
</comment>
<evidence type="ECO:0000256" key="3">
    <source>
        <dbReference type="ARBA" id="ARBA00023163"/>
    </source>
</evidence>
<dbReference type="SMART" id="SM00866">
    <property type="entry name" value="UTRA"/>
    <property type="match status" value="1"/>
</dbReference>
<dbReference type="InterPro" id="IPR050679">
    <property type="entry name" value="Bact_HTH_transcr_reg"/>
</dbReference>
<dbReference type="RefSeq" id="WP_310292498.1">
    <property type="nucleotide sequence ID" value="NZ_BAAAWO010000001.1"/>
</dbReference>
<dbReference type="EMBL" id="JAVDYI010000001">
    <property type="protein sequence ID" value="MDR7359885.1"/>
    <property type="molecule type" value="Genomic_DNA"/>
</dbReference>
<feature type="domain" description="HTH gntR-type" evidence="4">
    <location>
        <begin position="12"/>
        <end position="79"/>
    </location>
</feature>
<dbReference type="Gene3D" id="3.40.1410.10">
    <property type="entry name" value="Chorismate lyase-like"/>
    <property type="match status" value="1"/>
</dbReference>
<dbReference type="Pfam" id="PF07702">
    <property type="entry name" value="UTRA"/>
    <property type="match status" value="1"/>
</dbReference>
<evidence type="ECO:0000256" key="2">
    <source>
        <dbReference type="ARBA" id="ARBA00023125"/>
    </source>
</evidence>
<dbReference type="SUPFAM" id="SSF64288">
    <property type="entry name" value="Chorismate lyase-like"/>
    <property type="match status" value="1"/>
</dbReference>
<evidence type="ECO:0000259" key="4">
    <source>
        <dbReference type="PROSITE" id="PS50949"/>
    </source>
</evidence>
<organism evidence="5 6">
    <name type="scientific">Paeniglutamicibacter sulfureus</name>
    <dbReference type="NCBI Taxonomy" id="43666"/>
    <lineage>
        <taxon>Bacteria</taxon>
        <taxon>Bacillati</taxon>
        <taxon>Actinomycetota</taxon>
        <taxon>Actinomycetes</taxon>
        <taxon>Micrococcales</taxon>
        <taxon>Micrococcaceae</taxon>
        <taxon>Paeniglutamicibacter</taxon>
    </lineage>
</organism>
<name>A0ABU2BMK4_9MICC</name>
<dbReference type="Gene3D" id="1.10.10.10">
    <property type="entry name" value="Winged helix-like DNA-binding domain superfamily/Winged helix DNA-binding domain"/>
    <property type="match status" value="1"/>
</dbReference>
<sequence length="244" mass="26356">METSLELVRTGSPKYVVLAKVLAEQIRMDLSIGAPLPTERELQVSYQVSRDTVRRAIARLAAAGLVYNVQGSGTYVADPSQIRKGTRLTGFSQDMAERGFKASSRTLDCRIEPCPAETARALGMEEGSEVLLLRRLRLADGAPMALETARLVPGLFGEALPDPEGSLDAQLAAHGQRIMRAGQSITATNLSVAEAHLLDQPVGAAALRVDRVGFTDQGRAIEATETLYRGDRYGYETTVERDPA</sequence>
<keyword evidence="3" id="KW-0804">Transcription</keyword>
<gene>
    <name evidence="5" type="ORF">J2S64_003576</name>
</gene>
<keyword evidence="2" id="KW-0238">DNA-binding</keyword>
<dbReference type="PANTHER" id="PTHR44846:SF1">
    <property type="entry name" value="MANNOSYL-D-GLYCERATE TRANSPORT_METABOLISM SYSTEM REPRESSOR MNGR-RELATED"/>
    <property type="match status" value="1"/>
</dbReference>
<dbReference type="PRINTS" id="PR00035">
    <property type="entry name" value="HTHGNTR"/>
</dbReference>
<reference evidence="5 6" key="1">
    <citation type="submission" date="2023-07" db="EMBL/GenBank/DDBJ databases">
        <title>Sequencing the genomes of 1000 actinobacteria strains.</title>
        <authorList>
            <person name="Klenk H.-P."/>
        </authorList>
    </citation>
    <scope>NUCLEOTIDE SEQUENCE [LARGE SCALE GENOMIC DNA]</scope>
    <source>
        <strain evidence="5 6">DSM 20167</strain>
    </source>
</reference>
<proteinExistence type="predicted"/>
<dbReference type="InterPro" id="IPR000524">
    <property type="entry name" value="Tscrpt_reg_HTH_GntR"/>
</dbReference>
<evidence type="ECO:0000256" key="1">
    <source>
        <dbReference type="ARBA" id="ARBA00023015"/>
    </source>
</evidence>
<protein>
    <submittedName>
        <fullName evidence="5">GntR family transcriptional regulator</fullName>
    </submittedName>
</protein>
<evidence type="ECO:0000313" key="6">
    <source>
        <dbReference type="Proteomes" id="UP001183817"/>
    </source>
</evidence>
<dbReference type="InterPro" id="IPR036388">
    <property type="entry name" value="WH-like_DNA-bd_sf"/>
</dbReference>
<evidence type="ECO:0000313" key="5">
    <source>
        <dbReference type="EMBL" id="MDR7359885.1"/>
    </source>
</evidence>
<dbReference type="InterPro" id="IPR036390">
    <property type="entry name" value="WH_DNA-bd_sf"/>
</dbReference>
<keyword evidence="1" id="KW-0805">Transcription regulation</keyword>
<dbReference type="InterPro" id="IPR028978">
    <property type="entry name" value="Chorismate_lyase_/UTRA_dom_sf"/>
</dbReference>
<dbReference type="Pfam" id="PF00392">
    <property type="entry name" value="GntR"/>
    <property type="match status" value="1"/>
</dbReference>